<gene>
    <name evidence="1" type="ORF">B0F87_102574</name>
</gene>
<dbReference type="AlphaFoldDB" id="A0A2S6HJ03"/>
<comment type="caution">
    <text evidence="1">The sequence shown here is derived from an EMBL/GenBank/DDBJ whole genome shotgun (WGS) entry which is preliminary data.</text>
</comment>
<dbReference type="SUPFAM" id="SSF53254">
    <property type="entry name" value="Phosphoglycerate mutase-like"/>
    <property type="match status" value="1"/>
</dbReference>
<dbReference type="RefSeq" id="WP_104428106.1">
    <property type="nucleotide sequence ID" value="NZ_PTIZ01000002.1"/>
</dbReference>
<organism evidence="1 2">
    <name type="scientific">Methylobacter tundripaludum</name>
    <dbReference type="NCBI Taxonomy" id="173365"/>
    <lineage>
        <taxon>Bacteria</taxon>
        <taxon>Pseudomonadati</taxon>
        <taxon>Pseudomonadota</taxon>
        <taxon>Gammaproteobacteria</taxon>
        <taxon>Methylococcales</taxon>
        <taxon>Methylococcaceae</taxon>
        <taxon>Methylobacter</taxon>
    </lineage>
</organism>
<evidence type="ECO:0000313" key="2">
    <source>
        <dbReference type="Proteomes" id="UP000240010"/>
    </source>
</evidence>
<reference evidence="1 2" key="1">
    <citation type="submission" date="2018-02" db="EMBL/GenBank/DDBJ databases">
        <title>Subsurface microbial communities from deep shales in Ohio and West Virginia, USA.</title>
        <authorList>
            <person name="Wrighton K."/>
        </authorList>
    </citation>
    <scope>NUCLEOTIDE SEQUENCE [LARGE SCALE GENOMIC DNA]</scope>
    <source>
        <strain evidence="1 2">OWC-DMM</strain>
    </source>
</reference>
<evidence type="ECO:0000313" key="1">
    <source>
        <dbReference type="EMBL" id="PPK77459.1"/>
    </source>
</evidence>
<dbReference type="Proteomes" id="UP000240010">
    <property type="component" value="Unassembled WGS sequence"/>
</dbReference>
<dbReference type="Gene3D" id="3.40.50.1240">
    <property type="entry name" value="Phosphoglycerate mutase-like"/>
    <property type="match status" value="1"/>
</dbReference>
<protein>
    <submittedName>
        <fullName evidence="1">Broad specificity phosphatase PhoE</fullName>
    </submittedName>
</protein>
<dbReference type="EMBL" id="PTIZ01000002">
    <property type="protein sequence ID" value="PPK77459.1"/>
    <property type="molecule type" value="Genomic_DNA"/>
</dbReference>
<sequence>MKIILMRHGKPVLAQTGRITPAEMERWIEHYNLSQVKADSAPFAGLQWIDSATCIVASTTPRALSSVQALGYTASVVDAVFCEAQLPFALWRFPRLSPFVWAAFFRLFWFLGYSRGSESVQATKTRAKTAARKLIALAEQGPVLLVGHGIMNRLIAKELIALGWVGPAKHQSKYWSAGVYRF</sequence>
<accession>A0A2S6HJ03</accession>
<proteinExistence type="predicted"/>
<dbReference type="InterPro" id="IPR029033">
    <property type="entry name" value="His_PPase_superfam"/>
</dbReference>
<name>A0A2S6HJ03_9GAMM</name>